<dbReference type="Pfam" id="PF00078">
    <property type="entry name" value="RVT_1"/>
    <property type="match status" value="1"/>
</dbReference>
<evidence type="ECO:0000256" key="7">
    <source>
        <dbReference type="ARBA" id="ARBA00022801"/>
    </source>
</evidence>
<evidence type="ECO:0000256" key="5">
    <source>
        <dbReference type="ARBA" id="ARBA00022722"/>
    </source>
</evidence>
<sequence>NSPTLCRLYVDAALQPIRQRWSGCIIYHYIDDILFAQQGPFSKHQIQEIRQHLATHQLVVAEEKVQSSAPWRYLGWTISQKFVTPQKLQLKTQIKTVNDAQKLLGDLQWLQPVVGIPSELLSELRPLLRGSDPTLPVTVSPRQQEVLQQITDCVTQGKVQRRSWEHPLELTLWAESTYVLGAITQSQKKTGVVGVLEWISPGIQQTKTLLQKMEILANVIKKGRERILQVDATEPALIRVPMKKESFEWFLSNSEALQEALLGLACPILTDKLVDIPLAWMGKWQWIVIPKRQIQPIAGARTVFTDAGKKSHTAAITWEEEGQWQHQILKGLRTGSLQTLELLAVIWALATMNRPLNIVMDSAYVAGVVARIEGALIKEVQNQRLFSLFNQLLQAVNSREHEYAIIHIRSHKWDVGL</sequence>
<dbReference type="GO" id="GO:0003964">
    <property type="term" value="F:RNA-directed DNA polymerase activity"/>
    <property type="evidence" value="ECO:0007669"/>
    <property type="project" value="UniProtKB-KW"/>
</dbReference>
<dbReference type="InterPro" id="IPR000477">
    <property type="entry name" value="RT_dom"/>
</dbReference>
<keyword evidence="4" id="KW-0548">Nucleotidyltransferase</keyword>
<keyword evidence="7" id="KW-0378">Hydrolase</keyword>
<dbReference type="SUPFAM" id="SSF56672">
    <property type="entry name" value="DNA/RNA polymerases"/>
    <property type="match status" value="1"/>
</dbReference>
<organism evidence="11 12">
    <name type="scientific">Steatornis caripensis</name>
    <name type="common">Oilbird</name>
    <dbReference type="NCBI Taxonomy" id="48435"/>
    <lineage>
        <taxon>Eukaryota</taxon>
        <taxon>Metazoa</taxon>
        <taxon>Chordata</taxon>
        <taxon>Craniata</taxon>
        <taxon>Vertebrata</taxon>
        <taxon>Euteleostomi</taxon>
        <taxon>Archelosauria</taxon>
        <taxon>Archosauria</taxon>
        <taxon>Dinosauria</taxon>
        <taxon>Saurischia</taxon>
        <taxon>Theropoda</taxon>
        <taxon>Coelurosauria</taxon>
        <taxon>Aves</taxon>
        <taxon>Neognathae</taxon>
        <taxon>Neoaves</taxon>
        <taxon>Strisores</taxon>
        <taxon>Caprimulgiformes</taxon>
        <taxon>Steatornithidae</taxon>
        <taxon>Steatornis</taxon>
    </lineage>
</organism>
<keyword evidence="5" id="KW-0540">Nuclease</keyword>
<dbReference type="PROSITE" id="PS50879">
    <property type="entry name" value="RNASE_H_1"/>
    <property type="match status" value="1"/>
</dbReference>
<feature type="domain" description="RNase H type-1" evidence="10">
    <location>
        <begin position="297"/>
        <end position="417"/>
    </location>
</feature>
<proteinExistence type="inferred from homology"/>
<dbReference type="SUPFAM" id="SSF53098">
    <property type="entry name" value="Ribonuclease H-like"/>
    <property type="match status" value="1"/>
</dbReference>
<evidence type="ECO:0000256" key="4">
    <source>
        <dbReference type="ARBA" id="ARBA00022695"/>
    </source>
</evidence>
<evidence type="ECO:0000256" key="8">
    <source>
        <dbReference type="ARBA" id="ARBA00022918"/>
    </source>
</evidence>
<dbReference type="InterPro" id="IPR036397">
    <property type="entry name" value="RNaseH_sf"/>
</dbReference>
<keyword evidence="12" id="KW-1185">Reference proteome</keyword>
<dbReference type="OrthoDB" id="6773263at2759"/>
<reference evidence="11 12" key="1">
    <citation type="submission" date="2019-09" db="EMBL/GenBank/DDBJ databases">
        <title>Bird 10,000 Genomes (B10K) Project - Family phase.</title>
        <authorList>
            <person name="Zhang G."/>
        </authorList>
    </citation>
    <scope>NUCLEOTIDE SEQUENCE [LARGE SCALE GENOMIC DNA]</scope>
    <source>
        <strain evidence="11">OUT-0004</strain>
    </source>
</reference>
<evidence type="ECO:0000256" key="6">
    <source>
        <dbReference type="ARBA" id="ARBA00022759"/>
    </source>
</evidence>
<dbReference type="EMBL" id="VZSC01006780">
    <property type="protein sequence ID" value="NWX43542.1"/>
    <property type="molecule type" value="Genomic_DNA"/>
</dbReference>
<dbReference type="GO" id="GO:0004523">
    <property type="term" value="F:RNA-DNA hybrid ribonuclease activity"/>
    <property type="evidence" value="ECO:0007669"/>
    <property type="project" value="UniProtKB-EC"/>
</dbReference>
<dbReference type="Pfam" id="PF06817">
    <property type="entry name" value="RVT_thumb"/>
    <property type="match status" value="1"/>
</dbReference>
<evidence type="ECO:0000259" key="10">
    <source>
        <dbReference type="PROSITE" id="PS50879"/>
    </source>
</evidence>
<dbReference type="GO" id="GO:0035613">
    <property type="term" value="F:RNA stem-loop binding"/>
    <property type="evidence" value="ECO:0007669"/>
    <property type="project" value="TreeGrafter"/>
</dbReference>
<dbReference type="PANTHER" id="PTHR41694">
    <property type="entry name" value="ENDOGENOUS RETROVIRUS GROUP K MEMBER POL PROTEIN"/>
    <property type="match status" value="1"/>
</dbReference>
<keyword evidence="3" id="KW-0808">Transferase</keyword>
<dbReference type="EC" id="3.1.26.4" evidence="2"/>
<keyword evidence="8" id="KW-0695">RNA-directed DNA polymerase</keyword>
<evidence type="ECO:0000313" key="11">
    <source>
        <dbReference type="EMBL" id="NWX43542.1"/>
    </source>
</evidence>
<comment type="similarity">
    <text evidence="1">Belongs to the beta type-B retroviral polymerase family. HERV class-II K(HML-2) pol subfamily.</text>
</comment>
<dbReference type="PANTHER" id="PTHR41694:SF3">
    <property type="entry name" value="RNA-DIRECTED DNA POLYMERASE-RELATED"/>
    <property type="match status" value="1"/>
</dbReference>
<name>A0A7K6W850_STECA</name>
<dbReference type="PROSITE" id="PS50878">
    <property type="entry name" value="RT_POL"/>
    <property type="match status" value="1"/>
</dbReference>
<accession>A0A7K6W850</accession>
<dbReference type="InterPro" id="IPR012337">
    <property type="entry name" value="RNaseH-like_sf"/>
</dbReference>
<evidence type="ECO:0000256" key="1">
    <source>
        <dbReference type="ARBA" id="ARBA00010879"/>
    </source>
</evidence>
<dbReference type="AlphaFoldDB" id="A0A7K6W850"/>
<keyword evidence="6" id="KW-0255">Endonuclease</keyword>
<protein>
    <recommendedName>
        <fullName evidence="2">ribonuclease H</fullName>
        <ecNumber evidence="2">3.1.26.4</ecNumber>
    </recommendedName>
</protein>
<feature type="non-terminal residue" evidence="11">
    <location>
        <position position="1"/>
    </location>
</feature>
<dbReference type="InterPro" id="IPR002156">
    <property type="entry name" value="RNaseH_domain"/>
</dbReference>
<dbReference type="Proteomes" id="UP000516988">
    <property type="component" value="Unassembled WGS sequence"/>
</dbReference>
<dbReference type="InterPro" id="IPR010661">
    <property type="entry name" value="RVT_thumb"/>
</dbReference>
<evidence type="ECO:0000256" key="2">
    <source>
        <dbReference type="ARBA" id="ARBA00012180"/>
    </source>
</evidence>
<feature type="domain" description="Reverse transcriptase" evidence="9">
    <location>
        <begin position="1"/>
        <end position="78"/>
    </location>
</feature>
<gene>
    <name evidence="11" type="primary">Ervk8_0</name>
    <name evidence="11" type="ORF">STECAR_R13896</name>
</gene>
<comment type="caution">
    <text evidence="11">The sequence shown here is derived from an EMBL/GenBank/DDBJ whole genome shotgun (WGS) entry which is preliminary data.</text>
</comment>
<evidence type="ECO:0000259" key="9">
    <source>
        <dbReference type="PROSITE" id="PS50878"/>
    </source>
</evidence>
<dbReference type="Gene3D" id="3.30.70.270">
    <property type="match status" value="2"/>
</dbReference>
<feature type="non-terminal residue" evidence="11">
    <location>
        <position position="417"/>
    </location>
</feature>
<dbReference type="Pfam" id="PF00075">
    <property type="entry name" value="RNase_H"/>
    <property type="match status" value="1"/>
</dbReference>
<evidence type="ECO:0000313" key="12">
    <source>
        <dbReference type="Proteomes" id="UP000516988"/>
    </source>
</evidence>
<dbReference type="InterPro" id="IPR043502">
    <property type="entry name" value="DNA/RNA_pol_sf"/>
</dbReference>
<dbReference type="Gene3D" id="3.30.420.10">
    <property type="entry name" value="Ribonuclease H-like superfamily/Ribonuclease H"/>
    <property type="match status" value="1"/>
</dbReference>
<dbReference type="InterPro" id="IPR043128">
    <property type="entry name" value="Rev_trsase/Diguanyl_cyclase"/>
</dbReference>
<evidence type="ECO:0000256" key="3">
    <source>
        <dbReference type="ARBA" id="ARBA00022679"/>
    </source>
</evidence>